<accession>A0AAE1GPI3</accession>
<proteinExistence type="predicted"/>
<dbReference type="Pfam" id="PF01213">
    <property type="entry name" value="CAP_N-CM"/>
    <property type="match status" value="1"/>
</dbReference>
<dbReference type="GO" id="GO:0007010">
    <property type="term" value="P:cytoskeleton organization"/>
    <property type="evidence" value="ECO:0007669"/>
    <property type="project" value="InterPro"/>
</dbReference>
<feature type="region of interest" description="Disordered" evidence="1">
    <location>
        <begin position="77"/>
        <end position="113"/>
    </location>
</feature>
<dbReference type="InterPro" id="IPR013992">
    <property type="entry name" value="Adenylate_cyclase-assoc_CAP_N"/>
</dbReference>
<dbReference type="EMBL" id="JAWQEG010000216">
    <property type="protein sequence ID" value="KAK3893283.1"/>
    <property type="molecule type" value="Genomic_DNA"/>
</dbReference>
<dbReference type="GO" id="GO:0003779">
    <property type="term" value="F:actin binding"/>
    <property type="evidence" value="ECO:0007669"/>
    <property type="project" value="InterPro"/>
</dbReference>
<evidence type="ECO:0000313" key="2">
    <source>
        <dbReference type="EMBL" id="KAK3893283.1"/>
    </source>
</evidence>
<comment type="caution">
    <text evidence="2">The sequence shown here is derived from an EMBL/GenBank/DDBJ whole genome shotgun (WGS) entry which is preliminary data.</text>
</comment>
<protein>
    <submittedName>
        <fullName evidence="2">Uncharacterized protein</fullName>
    </submittedName>
</protein>
<organism evidence="2 3">
    <name type="scientific">Petrolisthes cinctipes</name>
    <name type="common">Flat porcelain crab</name>
    <dbReference type="NCBI Taxonomy" id="88211"/>
    <lineage>
        <taxon>Eukaryota</taxon>
        <taxon>Metazoa</taxon>
        <taxon>Ecdysozoa</taxon>
        <taxon>Arthropoda</taxon>
        <taxon>Crustacea</taxon>
        <taxon>Multicrustacea</taxon>
        <taxon>Malacostraca</taxon>
        <taxon>Eumalacostraca</taxon>
        <taxon>Eucarida</taxon>
        <taxon>Decapoda</taxon>
        <taxon>Pleocyemata</taxon>
        <taxon>Anomura</taxon>
        <taxon>Galatheoidea</taxon>
        <taxon>Porcellanidae</taxon>
        <taxon>Petrolisthes</taxon>
    </lineage>
</organism>
<evidence type="ECO:0000313" key="3">
    <source>
        <dbReference type="Proteomes" id="UP001286313"/>
    </source>
</evidence>
<reference evidence="2" key="1">
    <citation type="submission" date="2023-10" db="EMBL/GenBank/DDBJ databases">
        <title>Genome assemblies of two species of porcelain crab, Petrolisthes cinctipes and Petrolisthes manimaculis (Anomura: Porcellanidae).</title>
        <authorList>
            <person name="Angst P."/>
        </authorList>
    </citation>
    <scope>NUCLEOTIDE SEQUENCE</scope>
    <source>
        <strain evidence="2">PB745_01</strain>
        <tissue evidence="2">Gill</tissue>
    </source>
</reference>
<name>A0AAE1GPI3_PETCI</name>
<sequence>MESKEVKALCEAITVLTTQSSSLAARCDAIEVRFGDLTNCHSNTELKITTLVEGQQAMIATVTYLAERLDTIVSRLENMGGESVTPPSPPDHSHSRFTTSFAPSSRRVKAKHR</sequence>
<dbReference type="AlphaFoldDB" id="A0AAE1GPI3"/>
<keyword evidence="3" id="KW-1185">Reference proteome</keyword>
<evidence type="ECO:0000256" key="1">
    <source>
        <dbReference type="SAM" id="MobiDB-lite"/>
    </source>
</evidence>
<dbReference type="Proteomes" id="UP001286313">
    <property type="component" value="Unassembled WGS sequence"/>
</dbReference>
<gene>
    <name evidence="2" type="ORF">Pcinc_002839</name>
</gene>